<dbReference type="AlphaFoldDB" id="W9PL98"/>
<gene>
    <name evidence="1" type="ORF">FOVG_06800</name>
</gene>
<organism evidence="1">
    <name type="scientific">Fusarium oxysporum f. sp. pisi HDV247</name>
    <dbReference type="NCBI Taxonomy" id="1080344"/>
    <lineage>
        <taxon>Eukaryota</taxon>
        <taxon>Fungi</taxon>
        <taxon>Dikarya</taxon>
        <taxon>Ascomycota</taxon>
        <taxon>Pezizomycotina</taxon>
        <taxon>Sordariomycetes</taxon>
        <taxon>Hypocreomycetidae</taxon>
        <taxon>Hypocreales</taxon>
        <taxon>Nectriaceae</taxon>
        <taxon>Fusarium</taxon>
        <taxon>Fusarium oxysporum species complex</taxon>
    </lineage>
</organism>
<name>W9PL98_FUSOX</name>
<reference evidence="1" key="1">
    <citation type="submission" date="2011-10" db="EMBL/GenBank/DDBJ databases">
        <title>The Genome Sequence of Fusarium oxysporum HDV247.</title>
        <authorList>
            <consortium name="The Broad Institute Genome Sequencing Platform"/>
            <person name="Ma L.-J."/>
            <person name="Gale L.R."/>
            <person name="Schwartz D.C."/>
            <person name="Zhou S."/>
            <person name="Corby-Kistler H."/>
            <person name="Young S.K."/>
            <person name="Zeng Q."/>
            <person name="Gargeya S."/>
            <person name="Fitzgerald M."/>
            <person name="Haas B."/>
            <person name="Abouelleil A."/>
            <person name="Alvarado L."/>
            <person name="Arachchi H.M."/>
            <person name="Berlin A."/>
            <person name="Brown A."/>
            <person name="Chapman S.B."/>
            <person name="Chen Z."/>
            <person name="Dunbar C."/>
            <person name="Freedman E."/>
            <person name="Gearin G."/>
            <person name="Goldberg J."/>
            <person name="Griggs A."/>
            <person name="Gujja S."/>
            <person name="Heiman D."/>
            <person name="Howarth C."/>
            <person name="Larson L."/>
            <person name="Lui A."/>
            <person name="MacDonald P.J.P."/>
            <person name="Montmayeur A."/>
            <person name="Murphy C."/>
            <person name="Neiman D."/>
            <person name="Pearson M."/>
            <person name="Priest M."/>
            <person name="Roberts A."/>
            <person name="Saif S."/>
            <person name="Shea T."/>
            <person name="Shenoy N."/>
            <person name="Sisk P."/>
            <person name="Stolte C."/>
            <person name="Sykes S."/>
            <person name="Wortman J."/>
            <person name="Nusbaum C."/>
            <person name="Birren B."/>
        </authorList>
    </citation>
    <scope>NUCLEOTIDE SEQUENCE [LARGE SCALE GENOMIC DNA]</scope>
    <source>
        <strain evidence="1">HDV247</strain>
    </source>
</reference>
<reference evidence="1" key="2">
    <citation type="submission" date="2012-05" db="EMBL/GenBank/DDBJ databases">
        <title>Annotation of the Genome Sequence of Fusarium oxysporum HDV247.</title>
        <authorList>
            <consortium name="The Broad Institute Genomics Platform"/>
            <person name="Ma L.-J."/>
            <person name="Corby-Kistler H."/>
            <person name="Broz K."/>
            <person name="Gale L.R."/>
            <person name="Jonkers W."/>
            <person name="O'Donnell K."/>
            <person name="Ploetz R."/>
            <person name="Steinberg C."/>
            <person name="Schwartz D.C."/>
            <person name="VanEtten H."/>
            <person name="Zhou S."/>
            <person name="Young S.K."/>
            <person name="Zeng Q."/>
            <person name="Gargeya S."/>
            <person name="Fitzgerald M."/>
            <person name="Abouelleil A."/>
            <person name="Alvarado L."/>
            <person name="Chapman S.B."/>
            <person name="Gainer-Dewar J."/>
            <person name="Goldberg J."/>
            <person name="Griggs A."/>
            <person name="Gujja S."/>
            <person name="Hansen M."/>
            <person name="Howarth C."/>
            <person name="Imamovic A."/>
            <person name="Ireland A."/>
            <person name="Larimer J."/>
            <person name="McCowan C."/>
            <person name="Murphy C."/>
            <person name="Pearson M."/>
            <person name="Poon T.W."/>
            <person name="Priest M."/>
            <person name="Roberts A."/>
            <person name="Saif S."/>
            <person name="Shea T."/>
            <person name="Sykes S."/>
            <person name="Wortman J."/>
            <person name="Nusbaum C."/>
            <person name="Birren B."/>
        </authorList>
    </citation>
    <scope>NUCLEOTIDE SEQUENCE</scope>
    <source>
        <strain evidence="1">HDV247</strain>
    </source>
</reference>
<protein>
    <submittedName>
        <fullName evidence="1">Uncharacterized protein</fullName>
    </submittedName>
</protein>
<dbReference type="Proteomes" id="UP000030751">
    <property type="component" value="Unassembled WGS sequence"/>
</dbReference>
<proteinExistence type="predicted"/>
<evidence type="ECO:0000313" key="1">
    <source>
        <dbReference type="EMBL" id="EXA45999.1"/>
    </source>
</evidence>
<sequence length="143" mass="16046">MAPFSLQICPIIRDLIFTPRISLLLPERITSNLPLTCRYCKSSTYLSLRNLSLLTCHRRSRATPDRRSQTENVQQLSVSTYRISKTHIGCTGTHTRVQDRDLQLFVVKPTIRFYGGGGPLLIVVTSSLRLTSDGGNTNVPLSR</sequence>
<dbReference type="EMBL" id="JH650971">
    <property type="protein sequence ID" value="EXA45999.1"/>
    <property type="molecule type" value="Genomic_DNA"/>
</dbReference>
<accession>W9PL98</accession>